<evidence type="ECO:0000313" key="3">
    <source>
        <dbReference type="EMBL" id="NMO08349.1"/>
    </source>
</evidence>
<sequence length="303" mass="33723">MSILSEIKSRYADYRLNKINKMETSVSTGEMGIESSTRSPPKIMPDKLKITLKTLPKQLSIAKNMEHTVKSLRYNPENPETTLTDGFKEEFEGFASSIGIDKVAYTPVPPEFIFQDRKLIYENAIILVMEMDKKAIDNAPSSQTQEMGVVTYDELGKATNHLTDFLRENGVAAQASHPAGGFVVYPALAQKAGLGWKGRHGMLITPEFGPRQRISVIFTSITNLPDNGSNSHSWVSSFCEKCGKCIKACPGNAITEESDASSIKRTVILKEFCHGCTICMKECSFNKRGYDQIKTKNRQFNSK</sequence>
<protein>
    <submittedName>
        <fullName evidence="3">Epoxyqueuosine reductase</fullName>
    </submittedName>
</protein>
<dbReference type="Proteomes" id="UP000232806">
    <property type="component" value="Chromosome"/>
</dbReference>
<feature type="domain" description="4Fe-4S ferredoxin-type" evidence="1">
    <location>
        <begin position="230"/>
        <end position="259"/>
    </location>
</feature>
<dbReference type="RefSeq" id="WP_100905491.1">
    <property type="nucleotide sequence ID" value="NZ_CP017766.1"/>
</dbReference>
<reference evidence="3 5" key="2">
    <citation type="submission" date="2020-04" db="EMBL/GenBank/DDBJ databases">
        <title>Draft genome of Methanobacterium subterraneum isolated from animal feces.</title>
        <authorList>
            <person name="Ouboter H.T."/>
            <person name="Berger S."/>
            <person name="Gungor E."/>
            <person name="Jetten M.S.M."/>
            <person name="Welte C.U."/>
        </authorList>
    </citation>
    <scope>NUCLEOTIDE SEQUENCE [LARGE SCALE GENOMIC DNA]</scope>
    <source>
        <strain evidence="3">HO_2020</strain>
    </source>
</reference>
<name>A0A2H4VBQ7_9EURY</name>
<gene>
    <name evidence="2" type="ORF">BK007_05440</name>
    <name evidence="3" type="ORF">HG719_00685</name>
</gene>
<dbReference type="InterPro" id="IPR017896">
    <property type="entry name" value="4Fe4S_Fe-S-bd"/>
</dbReference>
<dbReference type="Gene3D" id="3.30.70.20">
    <property type="match status" value="1"/>
</dbReference>
<dbReference type="PROSITE" id="PS51379">
    <property type="entry name" value="4FE4S_FER_2"/>
    <property type="match status" value="1"/>
</dbReference>
<dbReference type="Proteomes" id="UP000591058">
    <property type="component" value="Unassembled WGS sequence"/>
</dbReference>
<reference evidence="2 4" key="1">
    <citation type="submission" date="2016-10" db="EMBL/GenBank/DDBJ databases">
        <title>Comparative genomics between deep and shallow subseafloor isolates.</title>
        <authorList>
            <person name="Ishii S."/>
            <person name="Miller J.R."/>
            <person name="Sutton G."/>
            <person name="Suzuki S."/>
            <person name="Methe B."/>
            <person name="Inagaki F."/>
            <person name="Imachi H."/>
        </authorList>
    </citation>
    <scope>NUCLEOTIDE SEQUENCE [LARGE SCALE GENOMIC DNA]</scope>
    <source>
        <strain evidence="2 4">MO-MB1</strain>
    </source>
</reference>
<dbReference type="InterPro" id="IPR017900">
    <property type="entry name" value="4Fe4S_Fe_S_CS"/>
</dbReference>
<dbReference type="GO" id="GO:0016491">
    <property type="term" value="F:oxidoreductase activity"/>
    <property type="evidence" value="ECO:0007669"/>
    <property type="project" value="UniProtKB-ARBA"/>
</dbReference>
<dbReference type="EMBL" id="CP017766">
    <property type="protein sequence ID" value="AUB55513.1"/>
    <property type="molecule type" value="Genomic_DNA"/>
</dbReference>
<evidence type="ECO:0000259" key="1">
    <source>
        <dbReference type="PROSITE" id="PS51379"/>
    </source>
</evidence>
<dbReference type="SUPFAM" id="SSF54862">
    <property type="entry name" value="4Fe-4S ferredoxins"/>
    <property type="match status" value="1"/>
</dbReference>
<dbReference type="PANTHER" id="PTHR42827">
    <property type="entry name" value="IRON-SULFUR CLUSTER-BINDING PROTEIN-RELATED"/>
    <property type="match status" value="1"/>
</dbReference>
<accession>A0A2H4VBQ7</accession>
<dbReference type="AlphaFoldDB" id="A0A2H4VBQ7"/>
<proteinExistence type="predicted"/>
<evidence type="ECO:0000313" key="4">
    <source>
        <dbReference type="Proteomes" id="UP000232806"/>
    </source>
</evidence>
<dbReference type="OrthoDB" id="57427at2157"/>
<evidence type="ECO:0000313" key="2">
    <source>
        <dbReference type="EMBL" id="AUB55513.1"/>
    </source>
</evidence>
<dbReference type="GeneID" id="35121019"/>
<dbReference type="EMBL" id="JABBYL010000002">
    <property type="protein sequence ID" value="NMO08349.1"/>
    <property type="molecule type" value="Genomic_DNA"/>
</dbReference>
<dbReference type="PANTHER" id="PTHR42827:SF1">
    <property type="entry name" value="IRON-SULFUR CLUSTER-BINDING PROTEIN"/>
    <property type="match status" value="1"/>
</dbReference>
<evidence type="ECO:0000313" key="5">
    <source>
        <dbReference type="Proteomes" id="UP000591058"/>
    </source>
</evidence>
<dbReference type="PROSITE" id="PS00198">
    <property type="entry name" value="4FE4S_FER_1"/>
    <property type="match status" value="1"/>
</dbReference>
<dbReference type="Pfam" id="PF12838">
    <property type="entry name" value="Fer4_7"/>
    <property type="match status" value="1"/>
</dbReference>
<organism evidence="2 4">
    <name type="scientific">Methanobacterium subterraneum</name>
    <dbReference type="NCBI Taxonomy" id="59277"/>
    <lineage>
        <taxon>Archaea</taxon>
        <taxon>Methanobacteriati</taxon>
        <taxon>Methanobacteriota</taxon>
        <taxon>Methanomada group</taxon>
        <taxon>Methanobacteria</taxon>
        <taxon>Methanobacteriales</taxon>
        <taxon>Methanobacteriaceae</taxon>
        <taxon>Methanobacterium</taxon>
    </lineage>
</organism>